<reference evidence="1" key="1">
    <citation type="submission" date="2020-06" db="EMBL/GenBank/DDBJ databases">
        <authorList>
            <person name="Li T."/>
            <person name="Hu X."/>
            <person name="Zhang T."/>
            <person name="Song X."/>
            <person name="Zhang H."/>
            <person name="Dai N."/>
            <person name="Sheng W."/>
            <person name="Hou X."/>
            <person name="Wei L."/>
        </authorList>
    </citation>
    <scope>NUCLEOTIDE SEQUENCE</scope>
    <source>
        <strain evidence="1">G02</strain>
        <tissue evidence="1">Leaf</tissue>
    </source>
</reference>
<name>A0AAW2VMZ4_SESRA</name>
<protein>
    <submittedName>
        <fullName evidence="1">Uncharacterized protein</fullName>
    </submittedName>
</protein>
<dbReference type="AlphaFoldDB" id="A0AAW2VMZ4"/>
<comment type="caution">
    <text evidence="1">The sequence shown here is derived from an EMBL/GenBank/DDBJ whole genome shotgun (WGS) entry which is preliminary data.</text>
</comment>
<accession>A0AAW2VMZ4</accession>
<evidence type="ECO:0000313" key="1">
    <source>
        <dbReference type="EMBL" id="KAL0430582.1"/>
    </source>
</evidence>
<reference evidence="1" key="2">
    <citation type="journal article" date="2024" name="Plant">
        <title>Genomic evolution and insights into agronomic trait innovations of Sesamum species.</title>
        <authorList>
            <person name="Miao H."/>
            <person name="Wang L."/>
            <person name="Qu L."/>
            <person name="Liu H."/>
            <person name="Sun Y."/>
            <person name="Le M."/>
            <person name="Wang Q."/>
            <person name="Wei S."/>
            <person name="Zheng Y."/>
            <person name="Lin W."/>
            <person name="Duan Y."/>
            <person name="Cao H."/>
            <person name="Xiong S."/>
            <person name="Wang X."/>
            <person name="Wei L."/>
            <person name="Li C."/>
            <person name="Ma Q."/>
            <person name="Ju M."/>
            <person name="Zhao R."/>
            <person name="Li G."/>
            <person name="Mu C."/>
            <person name="Tian Q."/>
            <person name="Mei H."/>
            <person name="Zhang T."/>
            <person name="Gao T."/>
            <person name="Zhang H."/>
        </authorList>
    </citation>
    <scope>NUCLEOTIDE SEQUENCE</scope>
    <source>
        <strain evidence="1">G02</strain>
    </source>
</reference>
<organism evidence="1">
    <name type="scientific">Sesamum radiatum</name>
    <name type="common">Black benniseed</name>
    <dbReference type="NCBI Taxonomy" id="300843"/>
    <lineage>
        <taxon>Eukaryota</taxon>
        <taxon>Viridiplantae</taxon>
        <taxon>Streptophyta</taxon>
        <taxon>Embryophyta</taxon>
        <taxon>Tracheophyta</taxon>
        <taxon>Spermatophyta</taxon>
        <taxon>Magnoliopsida</taxon>
        <taxon>eudicotyledons</taxon>
        <taxon>Gunneridae</taxon>
        <taxon>Pentapetalae</taxon>
        <taxon>asterids</taxon>
        <taxon>lamiids</taxon>
        <taxon>Lamiales</taxon>
        <taxon>Pedaliaceae</taxon>
        <taxon>Sesamum</taxon>
    </lineage>
</organism>
<dbReference type="EMBL" id="JACGWJ010000003">
    <property type="protein sequence ID" value="KAL0430582.1"/>
    <property type="molecule type" value="Genomic_DNA"/>
</dbReference>
<gene>
    <name evidence="1" type="ORF">Sradi_0684200</name>
</gene>
<proteinExistence type="predicted"/>
<sequence length="79" mass="8955">MEQPCNSWTAHWMAVMKSNAKGWVWKVPSRGAPRMGIESPIETCIGSYIHWMSACFIGTDMGRLLDLNRLVDQVSSRLD</sequence>